<dbReference type="EMBL" id="HAEF01002117">
    <property type="protein sequence ID" value="SBR39499.1"/>
    <property type="molecule type" value="Transcribed_RNA"/>
</dbReference>
<feature type="non-terminal residue" evidence="1">
    <location>
        <position position="105"/>
    </location>
</feature>
<accession>A0A1A8L6J0</accession>
<feature type="non-terminal residue" evidence="1">
    <location>
        <position position="1"/>
    </location>
</feature>
<reference evidence="1" key="1">
    <citation type="submission" date="2016-05" db="EMBL/GenBank/DDBJ databases">
        <authorList>
            <person name="Lavstsen T."/>
            <person name="Jespersen J.S."/>
        </authorList>
    </citation>
    <scope>NUCLEOTIDE SEQUENCE</scope>
    <source>
        <tissue evidence="1">Brain</tissue>
    </source>
</reference>
<sequence>PAPNASGSNLPAHTSCWWVHLEHWGSRGLSCNKRLQVRSRFRTENSSVVSLGKTPNSPCLLVVVRGTGGASARQPRLCQCTPGQLWLHCSSSPPVCECVCEWVND</sequence>
<organism evidence="1">
    <name type="scientific">Nothobranchius pienaari</name>
    <dbReference type="NCBI Taxonomy" id="704102"/>
    <lineage>
        <taxon>Eukaryota</taxon>
        <taxon>Metazoa</taxon>
        <taxon>Chordata</taxon>
        <taxon>Craniata</taxon>
        <taxon>Vertebrata</taxon>
        <taxon>Euteleostomi</taxon>
        <taxon>Actinopterygii</taxon>
        <taxon>Neopterygii</taxon>
        <taxon>Teleostei</taxon>
        <taxon>Neoteleostei</taxon>
        <taxon>Acanthomorphata</taxon>
        <taxon>Ovalentaria</taxon>
        <taxon>Atherinomorphae</taxon>
        <taxon>Cyprinodontiformes</taxon>
        <taxon>Nothobranchiidae</taxon>
        <taxon>Nothobranchius</taxon>
    </lineage>
</organism>
<protein>
    <submittedName>
        <fullName evidence="1">Uncharacterized protein</fullName>
    </submittedName>
</protein>
<evidence type="ECO:0000313" key="1">
    <source>
        <dbReference type="EMBL" id="SBR39499.1"/>
    </source>
</evidence>
<dbReference type="AlphaFoldDB" id="A0A1A8L6J0"/>
<reference evidence="1" key="2">
    <citation type="submission" date="2016-06" db="EMBL/GenBank/DDBJ databases">
        <title>The genome of a short-lived fish provides insights into sex chromosome evolution and the genetic control of aging.</title>
        <authorList>
            <person name="Reichwald K."/>
            <person name="Felder M."/>
            <person name="Petzold A."/>
            <person name="Koch P."/>
            <person name="Groth M."/>
            <person name="Platzer M."/>
        </authorList>
    </citation>
    <scope>NUCLEOTIDE SEQUENCE</scope>
    <source>
        <tissue evidence="1">Brain</tissue>
    </source>
</reference>
<name>A0A1A8L6J0_9TELE</name>
<proteinExistence type="predicted"/>
<gene>
    <name evidence="1" type="primary">Nfu_g_1_004353</name>
</gene>